<evidence type="ECO:0000313" key="3">
    <source>
        <dbReference type="Proteomes" id="UP000030671"/>
    </source>
</evidence>
<evidence type="ECO:0000256" key="1">
    <source>
        <dbReference type="SAM" id="MobiDB-lite"/>
    </source>
</evidence>
<gene>
    <name evidence="2" type="ORF">HETIRDRAFT_409394</name>
</gene>
<dbReference type="Proteomes" id="UP000030671">
    <property type="component" value="Unassembled WGS sequence"/>
</dbReference>
<dbReference type="AlphaFoldDB" id="W4K6W9"/>
<name>W4K6W9_HETIT</name>
<dbReference type="HOGENOM" id="CLU_959956_0_0_1"/>
<dbReference type="KEGG" id="hir:HETIRDRAFT_409394"/>
<keyword evidence="3" id="KW-1185">Reference proteome</keyword>
<evidence type="ECO:0008006" key="4">
    <source>
        <dbReference type="Google" id="ProtNLM"/>
    </source>
</evidence>
<dbReference type="eggNOG" id="ENOG502RCX9">
    <property type="taxonomic scope" value="Eukaryota"/>
</dbReference>
<dbReference type="EMBL" id="KI925458">
    <property type="protein sequence ID" value="ETW81494.1"/>
    <property type="molecule type" value="Genomic_DNA"/>
</dbReference>
<dbReference type="RefSeq" id="XP_009546137.1">
    <property type="nucleotide sequence ID" value="XM_009547842.1"/>
</dbReference>
<dbReference type="GeneID" id="20672771"/>
<sequence>MADSERQPTIILYSISTDGIKEARRLSPDPEFTAAPGTENLAPLYLTDSAALLTVSTAIPSSTLTLMVESDSDQKKVQLPASMEADFLYPTSLAGISPSSIAIAVAESHSSADFQPIVAGCTIHGLDLSPLALQWRTPIKHGVNRLTHHPDLHILAAIGTRYSPNVSEPRSTPMITLLDDNTGAIIKEAEVRGLAMDQLKAFSCSASDHLVLVLNNGRFMVITLQEVLKNGLPHKDGVLKTEPSPTAPEPYNTKARKAGEGWRWVDHVVVGPRRIFVFPLRGPEFYVLGY</sequence>
<feature type="region of interest" description="Disordered" evidence="1">
    <location>
        <begin position="235"/>
        <end position="254"/>
    </location>
</feature>
<dbReference type="InParanoid" id="W4K6W9"/>
<reference evidence="2 3" key="1">
    <citation type="journal article" date="2012" name="New Phytol.">
        <title>Insight into trade-off between wood decay and parasitism from the genome of a fungal forest pathogen.</title>
        <authorList>
            <person name="Olson A."/>
            <person name="Aerts A."/>
            <person name="Asiegbu F."/>
            <person name="Belbahri L."/>
            <person name="Bouzid O."/>
            <person name="Broberg A."/>
            <person name="Canback B."/>
            <person name="Coutinho P.M."/>
            <person name="Cullen D."/>
            <person name="Dalman K."/>
            <person name="Deflorio G."/>
            <person name="van Diepen L.T."/>
            <person name="Dunand C."/>
            <person name="Duplessis S."/>
            <person name="Durling M."/>
            <person name="Gonthier P."/>
            <person name="Grimwood J."/>
            <person name="Fossdal C.G."/>
            <person name="Hansson D."/>
            <person name="Henrissat B."/>
            <person name="Hietala A."/>
            <person name="Himmelstrand K."/>
            <person name="Hoffmeister D."/>
            <person name="Hogberg N."/>
            <person name="James T.Y."/>
            <person name="Karlsson M."/>
            <person name="Kohler A."/>
            <person name="Kues U."/>
            <person name="Lee Y.H."/>
            <person name="Lin Y.C."/>
            <person name="Lind M."/>
            <person name="Lindquist E."/>
            <person name="Lombard V."/>
            <person name="Lucas S."/>
            <person name="Lunden K."/>
            <person name="Morin E."/>
            <person name="Murat C."/>
            <person name="Park J."/>
            <person name="Raffaello T."/>
            <person name="Rouze P."/>
            <person name="Salamov A."/>
            <person name="Schmutz J."/>
            <person name="Solheim H."/>
            <person name="Stahlberg J."/>
            <person name="Velez H."/>
            <person name="de Vries R.P."/>
            <person name="Wiebenga A."/>
            <person name="Woodward S."/>
            <person name="Yakovlev I."/>
            <person name="Garbelotto M."/>
            <person name="Martin F."/>
            <person name="Grigoriev I.V."/>
            <person name="Stenlid J."/>
        </authorList>
    </citation>
    <scope>NUCLEOTIDE SEQUENCE [LARGE SCALE GENOMIC DNA]</scope>
    <source>
        <strain evidence="2 3">TC 32-1</strain>
    </source>
</reference>
<evidence type="ECO:0000313" key="2">
    <source>
        <dbReference type="EMBL" id="ETW81494.1"/>
    </source>
</evidence>
<protein>
    <recommendedName>
        <fullName evidence="4">Cleavage/polyadenylation specificity factor A subunit N-terminal domain-containing protein</fullName>
    </recommendedName>
</protein>
<dbReference type="OrthoDB" id="3252873at2759"/>
<proteinExistence type="predicted"/>
<accession>W4K6W9</accession>
<organism evidence="2 3">
    <name type="scientific">Heterobasidion irregulare (strain TC 32-1)</name>
    <dbReference type="NCBI Taxonomy" id="747525"/>
    <lineage>
        <taxon>Eukaryota</taxon>
        <taxon>Fungi</taxon>
        <taxon>Dikarya</taxon>
        <taxon>Basidiomycota</taxon>
        <taxon>Agaricomycotina</taxon>
        <taxon>Agaricomycetes</taxon>
        <taxon>Russulales</taxon>
        <taxon>Bondarzewiaceae</taxon>
        <taxon>Heterobasidion</taxon>
        <taxon>Heterobasidion annosum species complex</taxon>
    </lineage>
</organism>